<accession>A0ABW7H1H3</accession>
<name>A0ABW7H1H3_9BURK</name>
<evidence type="ECO:0000313" key="5">
    <source>
        <dbReference type="Proteomes" id="UP001606303"/>
    </source>
</evidence>
<dbReference type="RefSeq" id="WP_394386016.1">
    <property type="nucleotide sequence ID" value="NZ_JBIGIB010000004.1"/>
</dbReference>
<feature type="signal peptide" evidence="3">
    <location>
        <begin position="1"/>
        <end position="19"/>
    </location>
</feature>
<dbReference type="GO" id="GO:0016787">
    <property type="term" value="F:hydrolase activity"/>
    <property type="evidence" value="ECO:0007669"/>
    <property type="project" value="UniProtKB-KW"/>
</dbReference>
<dbReference type="SUPFAM" id="SSF53474">
    <property type="entry name" value="alpha/beta-Hydrolases"/>
    <property type="match status" value="1"/>
</dbReference>
<comment type="similarity">
    <text evidence="1">Belongs to the esterase D family.</text>
</comment>
<keyword evidence="3" id="KW-0732">Signal</keyword>
<keyword evidence="5" id="KW-1185">Reference proteome</keyword>
<evidence type="ECO:0000313" key="4">
    <source>
        <dbReference type="EMBL" id="MFG6468081.1"/>
    </source>
</evidence>
<organism evidence="4 5">
    <name type="scientific">Pelomonas baiyunensis</name>
    <dbReference type="NCBI Taxonomy" id="3299026"/>
    <lineage>
        <taxon>Bacteria</taxon>
        <taxon>Pseudomonadati</taxon>
        <taxon>Pseudomonadota</taxon>
        <taxon>Betaproteobacteria</taxon>
        <taxon>Burkholderiales</taxon>
        <taxon>Sphaerotilaceae</taxon>
        <taxon>Roseateles</taxon>
    </lineage>
</organism>
<dbReference type="Pfam" id="PF00756">
    <property type="entry name" value="Esterase"/>
    <property type="match status" value="1"/>
</dbReference>
<dbReference type="InterPro" id="IPR052558">
    <property type="entry name" value="Siderophore_Hydrolase_D"/>
</dbReference>
<sequence>MKRLVSTLALMWTAWQAQAADPVRVDPPHRLPDTVLRVLPPTAQGRSYQLHVHLPASFASQPQRRYPVLYVTDAYWDFATLVASYGNLVYDRVVPEFIIVGLGYAGDGLDYDALRLWDLSPVRLPNEKAESGHANQFLATLEQVVLPLVERDYRADPAQRFLAGSSLGGLFALHAMYAKPGLFQGYIAASPAVVAGGDWIIGQAQAYAATGKPLHARLYVTGAEYEWPGFLAGIQRYQALLPTLKHPGLVFQNRTIDGERHAGTKAESYTRGMRFVFEPLAPETGPSKD</sequence>
<reference evidence="4 5" key="1">
    <citation type="submission" date="2024-08" db="EMBL/GenBank/DDBJ databases">
        <authorList>
            <person name="Lu H."/>
        </authorList>
    </citation>
    <scope>NUCLEOTIDE SEQUENCE [LARGE SCALE GENOMIC DNA]</scope>
    <source>
        <strain evidence="4 5">BYS87W</strain>
    </source>
</reference>
<dbReference type="InterPro" id="IPR000801">
    <property type="entry name" value="Esterase-like"/>
</dbReference>
<dbReference type="EMBL" id="JBIGIB010000004">
    <property type="protein sequence ID" value="MFG6468081.1"/>
    <property type="molecule type" value="Genomic_DNA"/>
</dbReference>
<dbReference type="PANTHER" id="PTHR40841">
    <property type="entry name" value="SIDEROPHORE TRIACETYLFUSARININE C ESTERASE"/>
    <property type="match status" value="1"/>
</dbReference>
<comment type="caution">
    <text evidence="4">The sequence shown here is derived from an EMBL/GenBank/DDBJ whole genome shotgun (WGS) entry which is preliminary data.</text>
</comment>
<gene>
    <name evidence="4" type="ORF">ACG01O_15750</name>
</gene>
<dbReference type="InterPro" id="IPR029058">
    <property type="entry name" value="AB_hydrolase_fold"/>
</dbReference>
<dbReference type="Gene3D" id="3.40.50.1820">
    <property type="entry name" value="alpha/beta hydrolase"/>
    <property type="match status" value="1"/>
</dbReference>
<evidence type="ECO:0000256" key="1">
    <source>
        <dbReference type="ARBA" id="ARBA00005622"/>
    </source>
</evidence>
<evidence type="ECO:0000256" key="2">
    <source>
        <dbReference type="ARBA" id="ARBA00022801"/>
    </source>
</evidence>
<protein>
    <submittedName>
        <fullName evidence="4">Alpha/beta hydrolase</fullName>
    </submittedName>
</protein>
<proteinExistence type="inferred from homology"/>
<keyword evidence="2 4" id="KW-0378">Hydrolase</keyword>
<evidence type="ECO:0000256" key="3">
    <source>
        <dbReference type="SAM" id="SignalP"/>
    </source>
</evidence>
<feature type="chain" id="PRO_5045105356" evidence="3">
    <location>
        <begin position="20"/>
        <end position="289"/>
    </location>
</feature>
<dbReference type="PANTHER" id="PTHR40841:SF2">
    <property type="entry name" value="SIDEROPHORE-DEGRADING ESTERASE (EUROFUNG)"/>
    <property type="match status" value="1"/>
</dbReference>
<dbReference type="Proteomes" id="UP001606303">
    <property type="component" value="Unassembled WGS sequence"/>
</dbReference>